<dbReference type="SUPFAM" id="SSF53720">
    <property type="entry name" value="ALDH-like"/>
    <property type="match status" value="1"/>
</dbReference>
<evidence type="ECO:0000313" key="4">
    <source>
        <dbReference type="Proteomes" id="UP000503011"/>
    </source>
</evidence>
<dbReference type="KEGG" id="psuu:Psuf_072150"/>
<evidence type="ECO:0000259" key="2">
    <source>
        <dbReference type="Pfam" id="PF00171"/>
    </source>
</evidence>
<sequence>MSAAMETLDVGVLHINSETAGADPHVPFGGNKASGFGPKEQGGAAREFFTTTKTIYLRGAG</sequence>
<dbReference type="Pfam" id="PF00171">
    <property type="entry name" value="Aldedh"/>
    <property type="match status" value="1"/>
</dbReference>
<dbReference type="GO" id="GO:0016620">
    <property type="term" value="F:oxidoreductase activity, acting on the aldehyde or oxo group of donors, NAD or NADP as acceptor"/>
    <property type="evidence" value="ECO:0007669"/>
    <property type="project" value="InterPro"/>
</dbReference>
<dbReference type="Proteomes" id="UP000503011">
    <property type="component" value="Chromosome"/>
</dbReference>
<proteinExistence type="predicted"/>
<evidence type="ECO:0000256" key="1">
    <source>
        <dbReference type="SAM" id="MobiDB-lite"/>
    </source>
</evidence>
<feature type="region of interest" description="Disordered" evidence="1">
    <location>
        <begin position="21"/>
        <end position="44"/>
    </location>
</feature>
<keyword evidence="4" id="KW-1185">Reference proteome</keyword>
<reference evidence="3 4" key="1">
    <citation type="submission" date="2020-03" db="EMBL/GenBank/DDBJ databases">
        <title>Whole genome shotgun sequence of Phytohabitans suffuscus NBRC 105367.</title>
        <authorList>
            <person name="Komaki H."/>
            <person name="Tamura T."/>
        </authorList>
    </citation>
    <scope>NUCLEOTIDE SEQUENCE [LARGE SCALE GENOMIC DNA]</scope>
    <source>
        <strain evidence="3 4">NBRC 105367</strain>
    </source>
</reference>
<dbReference type="EMBL" id="AP022871">
    <property type="protein sequence ID" value="BCB89902.1"/>
    <property type="molecule type" value="Genomic_DNA"/>
</dbReference>
<dbReference type="InterPro" id="IPR016163">
    <property type="entry name" value="Ald_DH_C"/>
</dbReference>
<evidence type="ECO:0000313" key="3">
    <source>
        <dbReference type="EMBL" id="BCB89902.1"/>
    </source>
</evidence>
<protein>
    <recommendedName>
        <fullName evidence="2">Aldehyde dehydrogenase domain-containing protein</fullName>
    </recommendedName>
</protein>
<dbReference type="InterPro" id="IPR015590">
    <property type="entry name" value="Aldehyde_DH_dom"/>
</dbReference>
<name>A0A6F8YUV6_9ACTN</name>
<dbReference type="AlphaFoldDB" id="A0A6F8YUV6"/>
<feature type="domain" description="Aldehyde dehydrogenase" evidence="2">
    <location>
        <begin position="4"/>
        <end position="55"/>
    </location>
</feature>
<accession>A0A6F8YUV6</accession>
<dbReference type="InterPro" id="IPR016161">
    <property type="entry name" value="Ald_DH/histidinol_DH"/>
</dbReference>
<reference evidence="3 4" key="2">
    <citation type="submission" date="2020-03" db="EMBL/GenBank/DDBJ databases">
        <authorList>
            <person name="Ichikawa N."/>
            <person name="Kimura A."/>
            <person name="Kitahashi Y."/>
            <person name="Uohara A."/>
        </authorList>
    </citation>
    <scope>NUCLEOTIDE SEQUENCE [LARGE SCALE GENOMIC DNA]</scope>
    <source>
        <strain evidence="3 4">NBRC 105367</strain>
    </source>
</reference>
<organism evidence="3 4">
    <name type="scientific">Phytohabitans suffuscus</name>
    <dbReference type="NCBI Taxonomy" id="624315"/>
    <lineage>
        <taxon>Bacteria</taxon>
        <taxon>Bacillati</taxon>
        <taxon>Actinomycetota</taxon>
        <taxon>Actinomycetes</taxon>
        <taxon>Micromonosporales</taxon>
        <taxon>Micromonosporaceae</taxon>
    </lineage>
</organism>
<dbReference type="Gene3D" id="3.40.309.10">
    <property type="entry name" value="Aldehyde Dehydrogenase, Chain A, domain 2"/>
    <property type="match status" value="1"/>
</dbReference>
<gene>
    <name evidence="3" type="ORF">Psuf_072150</name>
</gene>